<accession>A0A9W9XXX4</accession>
<gene>
    <name evidence="2" type="ORF">N7463_007845</name>
</gene>
<feature type="transmembrane region" description="Helical" evidence="1">
    <location>
        <begin position="368"/>
        <end position="388"/>
    </location>
</feature>
<protein>
    <submittedName>
        <fullName evidence="2">Uncharacterized protein</fullName>
    </submittedName>
</protein>
<keyword evidence="1" id="KW-1133">Transmembrane helix</keyword>
<evidence type="ECO:0000256" key="1">
    <source>
        <dbReference type="SAM" id="Phobius"/>
    </source>
</evidence>
<comment type="caution">
    <text evidence="2">The sequence shown here is derived from an EMBL/GenBank/DDBJ whole genome shotgun (WGS) entry which is preliminary data.</text>
</comment>
<keyword evidence="1" id="KW-0812">Transmembrane</keyword>
<dbReference type="AlphaFoldDB" id="A0A9W9XXX4"/>
<evidence type="ECO:0000313" key="3">
    <source>
        <dbReference type="Proteomes" id="UP001149954"/>
    </source>
</evidence>
<keyword evidence="1" id="KW-0472">Membrane</keyword>
<reference evidence="2" key="2">
    <citation type="journal article" date="2023" name="IMA Fungus">
        <title>Comparative genomic study of the Penicillium genus elucidates a diverse pangenome and 15 lateral gene transfer events.</title>
        <authorList>
            <person name="Petersen C."/>
            <person name="Sorensen T."/>
            <person name="Nielsen M.R."/>
            <person name="Sondergaard T.E."/>
            <person name="Sorensen J.L."/>
            <person name="Fitzpatrick D.A."/>
            <person name="Frisvad J.C."/>
            <person name="Nielsen K.L."/>
        </authorList>
    </citation>
    <scope>NUCLEOTIDE SEQUENCE</scope>
    <source>
        <strain evidence="2">IBT 29495</strain>
    </source>
</reference>
<proteinExistence type="predicted"/>
<dbReference type="OrthoDB" id="5242705at2759"/>
<dbReference type="EMBL" id="JAPWDS010000003">
    <property type="protein sequence ID" value="KAJ5504971.1"/>
    <property type="molecule type" value="Genomic_DNA"/>
</dbReference>
<evidence type="ECO:0000313" key="2">
    <source>
        <dbReference type="EMBL" id="KAJ5504971.1"/>
    </source>
</evidence>
<reference evidence="2" key="1">
    <citation type="submission" date="2022-12" db="EMBL/GenBank/DDBJ databases">
        <authorList>
            <person name="Petersen C."/>
        </authorList>
    </citation>
    <scope>NUCLEOTIDE SEQUENCE</scope>
    <source>
        <strain evidence="2">IBT 29495</strain>
    </source>
</reference>
<organism evidence="2 3">
    <name type="scientific">Penicillium fimorum</name>
    <dbReference type="NCBI Taxonomy" id="1882269"/>
    <lineage>
        <taxon>Eukaryota</taxon>
        <taxon>Fungi</taxon>
        <taxon>Dikarya</taxon>
        <taxon>Ascomycota</taxon>
        <taxon>Pezizomycotina</taxon>
        <taxon>Eurotiomycetes</taxon>
        <taxon>Eurotiomycetidae</taxon>
        <taxon>Eurotiales</taxon>
        <taxon>Aspergillaceae</taxon>
        <taxon>Penicillium</taxon>
    </lineage>
</organism>
<keyword evidence="3" id="KW-1185">Reference proteome</keyword>
<name>A0A9W9XXX4_9EURO</name>
<sequence length="457" mass="50205">MLRNLAVLGGLATILAIGFDPFIQNLVHYVPGSVEDPSEVSLLGRTSVYSMIGPLIGGDLFYVDPTLKSNVYGALLNLNSAQTWGVPQYTCTTGNCTWDAMTSLGVRALCSNVTLDLKTNCNESYHWIMVSASGASAQPMGMRTIDGGVGTAYPNSTFPVIQYILAMGSNDGQTEGGAISTKIGNNTQFIATECVLQPLVQSFQAPVVMGVYQEKQLAEWTVLNASYRVGFTPHWNECFGMENGHTFSIGFETFNAIRNFLISLFSGYVAAASDTFSFQQWSPGGQYATTDALEAIFYNDFTTTNCQDNDQLTCAMNNVTAAMSKTFRDSAFTNTNDIHYQPTSANEANITVGHTKISVSFVVIHWEWLVLPVLVWVLGALSCLGTAWRTHQAQIQTWMNSVLPIAFLHQRPNNNFNVGSRGSDDAEECYRLVCHDGTMKEYTKRAKQIQAKLEMRQ</sequence>
<dbReference type="PANTHER" id="PTHR35394:SF5">
    <property type="entry name" value="DUF3176 DOMAIN-CONTAINING PROTEIN"/>
    <property type="match status" value="1"/>
</dbReference>
<dbReference type="Proteomes" id="UP001149954">
    <property type="component" value="Unassembled WGS sequence"/>
</dbReference>
<dbReference type="PANTHER" id="PTHR35394">
    <property type="entry name" value="DUF3176 DOMAIN-CONTAINING PROTEIN"/>
    <property type="match status" value="1"/>
</dbReference>